<comment type="caution">
    <text evidence="10">The sequence shown here is derived from an EMBL/GenBank/DDBJ whole genome shotgun (WGS) entry which is preliminary data.</text>
</comment>
<feature type="domain" description="Nudix hydrolase" evidence="9">
    <location>
        <begin position="64"/>
        <end position="286"/>
    </location>
</feature>
<evidence type="ECO:0000256" key="6">
    <source>
        <dbReference type="ARBA" id="ARBA00023211"/>
    </source>
</evidence>
<proteinExistence type="predicted"/>
<keyword evidence="4" id="KW-0378">Hydrolase</keyword>
<evidence type="ECO:0000313" key="11">
    <source>
        <dbReference type="Proteomes" id="UP000194280"/>
    </source>
</evidence>
<evidence type="ECO:0000256" key="7">
    <source>
        <dbReference type="SAM" id="MobiDB-lite"/>
    </source>
</evidence>
<dbReference type="InterPro" id="IPR000086">
    <property type="entry name" value="NUDIX_hydrolase_dom"/>
</dbReference>
<keyword evidence="11" id="KW-1185">Reference proteome</keyword>
<sequence>MGLLLSFIIGTCVLPQIRAIATSAVLRNQQDDKLLTEALRGQTTSNGFTPMAPGPAKTKEGPAIPRPSSSVLLVSPNNQVLLLQRVKQSTSFASAHVFPGGNVSTFHDGEPPAPEYPERHEDSEIYRLAAIRETFEESGILLARNAGFGRLIEVPQAEREEGRRLVHSNEIPFTQWLAQKGGRADLEGLVPFTRWVTPTNVPKRFTTQMYLYFLPTLNQTPLSDASQAEGQPTADDSSEAEVQIPIPTADGGVEHTNARFLPASHFDRLPSPTAYGSLTREPVAREELEARRKRLLEFVKSGAPPWTEMCISPSVQPPRGGKRREDGRVVLGLHRPGPELEAMKETGRKREGVRDECVLVDFKKEGPRRLEVVSRAEAMGNTEGSKL</sequence>
<organism evidence="10 11">
    <name type="scientific">Hortaea werneckii EXF-2000</name>
    <dbReference type="NCBI Taxonomy" id="1157616"/>
    <lineage>
        <taxon>Eukaryota</taxon>
        <taxon>Fungi</taxon>
        <taxon>Dikarya</taxon>
        <taxon>Ascomycota</taxon>
        <taxon>Pezizomycotina</taxon>
        <taxon>Dothideomycetes</taxon>
        <taxon>Dothideomycetidae</taxon>
        <taxon>Mycosphaerellales</taxon>
        <taxon>Teratosphaeriaceae</taxon>
        <taxon>Hortaea</taxon>
    </lineage>
</organism>
<feature type="chain" id="PRO_5012080217" description="Nudix hydrolase domain-containing protein" evidence="8">
    <location>
        <begin position="20"/>
        <end position="387"/>
    </location>
</feature>
<dbReference type="InterPro" id="IPR015797">
    <property type="entry name" value="NUDIX_hydrolase-like_dom_sf"/>
</dbReference>
<keyword evidence="8" id="KW-0732">Signal</keyword>
<keyword evidence="3" id="KW-0479">Metal-binding</keyword>
<evidence type="ECO:0000259" key="9">
    <source>
        <dbReference type="PROSITE" id="PS51462"/>
    </source>
</evidence>
<dbReference type="InParanoid" id="A0A1Z5SPY3"/>
<dbReference type="GO" id="GO:0016818">
    <property type="term" value="F:hydrolase activity, acting on acid anhydrides, in phosphorus-containing anhydrides"/>
    <property type="evidence" value="ECO:0007669"/>
    <property type="project" value="InterPro"/>
</dbReference>
<dbReference type="PROSITE" id="PS51462">
    <property type="entry name" value="NUDIX"/>
    <property type="match status" value="1"/>
</dbReference>
<evidence type="ECO:0000256" key="5">
    <source>
        <dbReference type="ARBA" id="ARBA00022842"/>
    </source>
</evidence>
<dbReference type="VEuPathDB" id="FungiDB:BTJ68_14408"/>
<dbReference type="CDD" id="cd18870">
    <property type="entry name" value="NUDIX_AcylCoAdiphos_Nudt19"/>
    <property type="match status" value="1"/>
</dbReference>
<protein>
    <recommendedName>
        <fullName evidence="9">Nudix hydrolase domain-containing protein</fullName>
    </recommendedName>
</protein>
<dbReference type="GO" id="GO:0046872">
    <property type="term" value="F:metal ion binding"/>
    <property type="evidence" value="ECO:0007669"/>
    <property type="project" value="UniProtKB-KW"/>
</dbReference>
<dbReference type="OrthoDB" id="1695362at2759"/>
<dbReference type="SUPFAM" id="SSF55811">
    <property type="entry name" value="Nudix"/>
    <property type="match status" value="1"/>
</dbReference>
<feature type="region of interest" description="Disordered" evidence="7">
    <location>
        <begin position="42"/>
        <end position="68"/>
    </location>
</feature>
<dbReference type="GO" id="GO:0005739">
    <property type="term" value="C:mitochondrion"/>
    <property type="evidence" value="ECO:0007669"/>
    <property type="project" value="TreeGrafter"/>
</dbReference>
<keyword evidence="5" id="KW-0460">Magnesium</keyword>
<evidence type="ECO:0000256" key="1">
    <source>
        <dbReference type="ARBA" id="ARBA00001936"/>
    </source>
</evidence>
<gene>
    <name evidence="10" type="ORF">BTJ68_14408</name>
</gene>
<feature type="signal peptide" evidence="8">
    <location>
        <begin position="1"/>
        <end position="19"/>
    </location>
</feature>
<reference evidence="10 11" key="1">
    <citation type="submission" date="2017-01" db="EMBL/GenBank/DDBJ databases">
        <title>The recent genome duplication of the halophilic yeast Hortaea werneckii: insights from long-read sequencing.</title>
        <authorList>
            <person name="Sinha S."/>
            <person name="Flibotte S."/>
            <person name="Neira M."/>
            <person name="Lenassi M."/>
            <person name="Gostincar C."/>
            <person name="Stajich J.E."/>
            <person name="Nislow C.E."/>
        </authorList>
    </citation>
    <scope>NUCLEOTIDE SEQUENCE [LARGE SCALE GENOMIC DNA]</scope>
    <source>
        <strain evidence="10 11">EXF-2000</strain>
    </source>
</reference>
<evidence type="ECO:0000256" key="4">
    <source>
        <dbReference type="ARBA" id="ARBA00022801"/>
    </source>
</evidence>
<dbReference type="Gene3D" id="3.90.79.10">
    <property type="entry name" value="Nucleoside Triphosphate Pyrophosphohydrolase"/>
    <property type="match status" value="1"/>
</dbReference>
<evidence type="ECO:0000256" key="8">
    <source>
        <dbReference type="SAM" id="SignalP"/>
    </source>
</evidence>
<name>A0A1Z5SPY3_HORWE</name>
<dbReference type="PANTHER" id="PTHR12318:SF0">
    <property type="entry name" value="ACYL-COENZYME A DIPHOSPHATASE NUDT19"/>
    <property type="match status" value="1"/>
</dbReference>
<dbReference type="AlphaFoldDB" id="A0A1Z5SPY3"/>
<dbReference type="Proteomes" id="UP000194280">
    <property type="component" value="Unassembled WGS sequence"/>
</dbReference>
<dbReference type="STRING" id="1157616.A0A1Z5SPY3"/>
<keyword evidence="6" id="KW-0464">Manganese</keyword>
<dbReference type="EMBL" id="MUNK01000335">
    <property type="protein sequence ID" value="OTA22894.1"/>
    <property type="molecule type" value="Genomic_DNA"/>
</dbReference>
<comment type="cofactor">
    <cofactor evidence="1">
        <name>Mn(2+)</name>
        <dbReference type="ChEBI" id="CHEBI:29035"/>
    </cofactor>
</comment>
<evidence type="ECO:0000256" key="3">
    <source>
        <dbReference type="ARBA" id="ARBA00022723"/>
    </source>
</evidence>
<evidence type="ECO:0000256" key="2">
    <source>
        <dbReference type="ARBA" id="ARBA00001946"/>
    </source>
</evidence>
<evidence type="ECO:0000313" key="10">
    <source>
        <dbReference type="EMBL" id="OTA22894.1"/>
    </source>
</evidence>
<dbReference type="PANTHER" id="PTHR12318">
    <property type="entry name" value="TESTOSTERONE-REGULATED PROTEIN RP2"/>
    <property type="match status" value="1"/>
</dbReference>
<dbReference type="InterPro" id="IPR039121">
    <property type="entry name" value="NUDT19"/>
</dbReference>
<accession>A0A1Z5SPY3</accession>
<comment type="cofactor">
    <cofactor evidence="2">
        <name>Mg(2+)</name>
        <dbReference type="ChEBI" id="CHEBI:18420"/>
    </cofactor>
</comment>